<dbReference type="SUPFAM" id="SSF81383">
    <property type="entry name" value="F-box domain"/>
    <property type="match status" value="1"/>
</dbReference>
<gene>
    <name evidence="2" type="ORF">MERR_LOCUS18232</name>
</gene>
<keyword evidence="3" id="KW-1185">Reference proteome</keyword>
<dbReference type="Pfam" id="PF00646">
    <property type="entry name" value="F-box"/>
    <property type="match status" value="1"/>
</dbReference>
<feature type="domain" description="F-box" evidence="1">
    <location>
        <begin position="13"/>
        <end position="53"/>
    </location>
</feature>
<protein>
    <recommendedName>
        <fullName evidence="1">F-box domain-containing protein</fullName>
    </recommendedName>
</protein>
<dbReference type="Proteomes" id="UP000467841">
    <property type="component" value="Unassembled WGS sequence"/>
</dbReference>
<dbReference type="InterPro" id="IPR017451">
    <property type="entry name" value="F-box-assoc_interact_dom"/>
</dbReference>
<evidence type="ECO:0000313" key="3">
    <source>
        <dbReference type="Proteomes" id="UP000467841"/>
    </source>
</evidence>
<comment type="caution">
    <text evidence="2">The sequence shown here is derived from an EMBL/GenBank/DDBJ whole genome shotgun (WGS) entry which is preliminary data.</text>
</comment>
<dbReference type="InterPro" id="IPR013187">
    <property type="entry name" value="F-box-assoc_dom_typ3"/>
</dbReference>
<evidence type="ECO:0000259" key="1">
    <source>
        <dbReference type="SMART" id="SM00256"/>
    </source>
</evidence>
<dbReference type="PANTHER" id="PTHR31111">
    <property type="entry name" value="BNAA05G37150D PROTEIN-RELATED"/>
    <property type="match status" value="1"/>
</dbReference>
<dbReference type="InterPro" id="IPR036047">
    <property type="entry name" value="F-box-like_dom_sf"/>
</dbReference>
<dbReference type="NCBIfam" id="TIGR01640">
    <property type="entry name" value="F_box_assoc_1"/>
    <property type="match status" value="1"/>
</dbReference>
<dbReference type="SMART" id="SM00256">
    <property type="entry name" value="FBOX"/>
    <property type="match status" value="1"/>
</dbReference>
<sequence length="389" mass="45600">MKHSKQQLYSDPIPVDLLIEIFSQLPLKSIDRFRCVSKFWGYILRRPDFTELFLTKSSTRPRLLFTIEVDEKLLFYSSPQPQNPDDNSTLVATPYDTSFPKYVPFDECSTVCGLALLHSYYERQGRVFCNPVTRDFLTLPKLLLKDRSTLPQVKARSNPDTEVKYEISRISLGYDPISKQFKVLCMTSSPCGRLTNHQVLTLESGKRLWRRIECQFHFTGIRRLSEEICINGVLYFRAWLGHSCVVVCFDVRSEKFSFINIDKDMIGDFRYYLSGELVLFNYKGKLGMRQKSVFWATNKLVLWVVDDAGNHKWSNHTYRLPRLSTSKRFAGMTGTGETVWYEDDPKSFFLDFYNLESKTFTRVNIQGFEEFEHHTIRTFLDHVENLKFI</sequence>
<accession>A0A6D2J0A4</accession>
<dbReference type="AlphaFoldDB" id="A0A6D2J0A4"/>
<dbReference type="EMBL" id="CACVBM020001101">
    <property type="protein sequence ID" value="CAA7030997.1"/>
    <property type="molecule type" value="Genomic_DNA"/>
</dbReference>
<proteinExistence type="predicted"/>
<dbReference type="Pfam" id="PF08268">
    <property type="entry name" value="FBA_3"/>
    <property type="match status" value="1"/>
</dbReference>
<organism evidence="2 3">
    <name type="scientific">Microthlaspi erraticum</name>
    <dbReference type="NCBI Taxonomy" id="1685480"/>
    <lineage>
        <taxon>Eukaryota</taxon>
        <taxon>Viridiplantae</taxon>
        <taxon>Streptophyta</taxon>
        <taxon>Embryophyta</taxon>
        <taxon>Tracheophyta</taxon>
        <taxon>Spermatophyta</taxon>
        <taxon>Magnoliopsida</taxon>
        <taxon>eudicotyledons</taxon>
        <taxon>Gunneridae</taxon>
        <taxon>Pentapetalae</taxon>
        <taxon>rosids</taxon>
        <taxon>malvids</taxon>
        <taxon>Brassicales</taxon>
        <taxon>Brassicaceae</taxon>
        <taxon>Coluteocarpeae</taxon>
        <taxon>Microthlaspi</taxon>
    </lineage>
</organism>
<dbReference type="InterPro" id="IPR001810">
    <property type="entry name" value="F-box_dom"/>
</dbReference>
<reference evidence="2" key="1">
    <citation type="submission" date="2020-01" db="EMBL/GenBank/DDBJ databases">
        <authorList>
            <person name="Mishra B."/>
        </authorList>
    </citation>
    <scope>NUCLEOTIDE SEQUENCE [LARGE SCALE GENOMIC DNA]</scope>
</reference>
<dbReference type="PANTHER" id="PTHR31111:SF65">
    <property type="entry name" value="F-BOX DOMAIN-CONTAINING PROTEIN"/>
    <property type="match status" value="1"/>
</dbReference>
<name>A0A6D2J0A4_9BRAS</name>
<evidence type="ECO:0000313" key="2">
    <source>
        <dbReference type="EMBL" id="CAA7030997.1"/>
    </source>
</evidence>
<dbReference type="OrthoDB" id="1083664at2759"/>